<evidence type="ECO:0000313" key="7">
    <source>
        <dbReference type="Proteomes" id="UP000238308"/>
    </source>
</evidence>
<dbReference type="PANTHER" id="PTHR35814:SF1">
    <property type="entry name" value="GLUTATHIONE S-TRANSFERASE-RELATED"/>
    <property type="match status" value="1"/>
</dbReference>
<dbReference type="PANTHER" id="PTHR35814">
    <property type="match status" value="1"/>
</dbReference>
<sequence>MLLITSIVASVLTIIFVRLSLAVIGLRRKNKVSLGNGGHDDLERAIRAQGNFAEYVPFGVILIACLEANGAPALLVALPGISLIVGRLIHAQGIKIAPPEFSKRILGMKLTFWTLIALVFLNLS</sequence>
<accession>A0A2T0XBP1</accession>
<dbReference type="RefSeq" id="WP_106228771.1">
    <property type="nucleotide sequence ID" value="NZ_PVTV01000018.1"/>
</dbReference>
<evidence type="ECO:0000313" key="6">
    <source>
        <dbReference type="EMBL" id="PRY96337.1"/>
    </source>
</evidence>
<dbReference type="OrthoDB" id="8537976at2"/>
<name>A0A2T0XBP1_9BURK</name>
<protein>
    <recommendedName>
        <fullName evidence="8">Glutathione S-transferase</fullName>
    </recommendedName>
</protein>
<evidence type="ECO:0008006" key="8">
    <source>
        <dbReference type="Google" id="ProtNLM"/>
    </source>
</evidence>
<feature type="transmembrane region" description="Helical" evidence="5">
    <location>
        <begin position="60"/>
        <end position="85"/>
    </location>
</feature>
<keyword evidence="2 5" id="KW-0812">Transmembrane</keyword>
<dbReference type="InterPro" id="IPR001129">
    <property type="entry name" value="Membr-assoc_MAPEG"/>
</dbReference>
<evidence type="ECO:0000256" key="3">
    <source>
        <dbReference type="ARBA" id="ARBA00022989"/>
    </source>
</evidence>
<dbReference type="Gene3D" id="1.20.120.550">
    <property type="entry name" value="Membrane associated eicosanoid/glutathione metabolism-like domain"/>
    <property type="match status" value="1"/>
</dbReference>
<organism evidence="6 7">
    <name type="scientific">Jezberella montanilacus</name>
    <dbReference type="NCBI Taxonomy" id="323426"/>
    <lineage>
        <taxon>Bacteria</taxon>
        <taxon>Pseudomonadati</taxon>
        <taxon>Pseudomonadota</taxon>
        <taxon>Betaproteobacteria</taxon>
        <taxon>Burkholderiales</taxon>
        <taxon>Alcaligenaceae</taxon>
        <taxon>Jezberella</taxon>
    </lineage>
</organism>
<evidence type="ECO:0000256" key="2">
    <source>
        <dbReference type="ARBA" id="ARBA00022692"/>
    </source>
</evidence>
<keyword evidence="4 5" id="KW-0472">Membrane</keyword>
<dbReference type="SUPFAM" id="SSF161084">
    <property type="entry name" value="MAPEG domain-like"/>
    <property type="match status" value="1"/>
</dbReference>
<dbReference type="InterPro" id="IPR023352">
    <property type="entry name" value="MAPEG-like_dom_sf"/>
</dbReference>
<proteinExistence type="predicted"/>
<comment type="caution">
    <text evidence="6">The sequence shown here is derived from an EMBL/GenBank/DDBJ whole genome shotgun (WGS) entry which is preliminary data.</text>
</comment>
<feature type="transmembrane region" description="Helical" evidence="5">
    <location>
        <begin position="106"/>
        <end position="123"/>
    </location>
</feature>
<evidence type="ECO:0000256" key="1">
    <source>
        <dbReference type="ARBA" id="ARBA00004370"/>
    </source>
</evidence>
<dbReference type="Pfam" id="PF01124">
    <property type="entry name" value="MAPEG"/>
    <property type="match status" value="1"/>
</dbReference>
<comment type="subcellular location">
    <subcellularLocation>
        <location evidence="1">Membrane</location>
    </subcellularLocation>
</comment>
<keyword evidence="7" id="KW-1185">Reference proteome</keyword>
<keyword evidence="3 5" id="KW-1133">Transmembrane helix</keyword>
<reference evidence="6 7" key="1">
    <citation type="submission" date="2018-03" db="EMBL/GenBank/DDBJ databases">
        <title>Genomic Encyclopedia of Type Strains, Phase III (KMG-III): the genomes of soil and plant-associated and newly described type strains.</title>
        <authorList>
            <person name="Whitman W."/>
        </authorList>
    </citation>
    <scope>NUCLEOTIDE SEQUENCE [LARGE SCALE GENOMIC DNA]</scope>
    <source>
        <strain evidence="6 7">MWH-P2sevCIIIb</strain>
    </source>
</reference>
<dbReference type="EMBL" id="PVTV01000018">
    <property type="protein sequence ID" value="PRY96337.1"/>
    <property type="molecule type" value="Genomic_DNA"/>
</dbReference>
<dbReference type="GO" id="GO:0016020">
    <property type="term" value="C:membrane"/>
    <property type="evidence" value="ECO:0007669"/>
    <property type="project" value="UniProtKB-SubCell"/>
</dbReference>
<dbReference type="Proteomes" id="UP000238308">
    <property type="component" value="Unassembled WGS sequence"/>
</dbReference>
<dbReference type="AlphaFoldDB" id="A0A2T0XBP1"/>
<evidence type="ECO:0000256" key="4">
    <source>
        <dbReference type="ARBA" id="ARBA00023136"/>
    </source>
</evidence>
<gene>
    <name evidence="6" type="ORF">BCM14_2959</name>
</gene>
<evidence type="ECO:0000256" key="5">
    <source>
        <dbReference type="SAM" id="Phobius"/>
    </source>
</evidence>